<dbReference type="Proteomes" id="UP001458880">
    <property type="component" value="Unassembled WGS sequence"/>
</dbReference>
<gene>
    <name evidence="1" type="ORF">QE152_g10681</name>
</gene>
<organism evidence="1 2">
    <name type="scientific">Popillia japonica</name>
    <name type="common">Japanese beetle</name>
    <dbReference type="NCBI Taxonomy" id="7064"/>
    <lineage>
        <taxon>Eukaryota</taxon>
        <taxon>Metazoa</taxon>
        <taxon>Ecdysozoa</taxon>
        <taxon>Arthropoda</taxon>
        <taxon>Hexapoda</taxon>
        <taxon>Insecta</taxon>
        <taxon>Pterygota</taxon>
        <taxon>Neoptera</taxon>
        <taxon>Endopterygota</taxon>
        <taxon>Coleoptera</taxon>
        <taxon>Polyphaga</taxon>
        <taxon>Scarabaeiformia</taxon>
        <taxon>Scarabaeidae</taxon>
        <taxon>Rutelinae</taxon>
        <taxon>Popillia</taxon>
    </lineage>
</organism>
<sequence>MSARSPGANCEENDCEDALHSLKRYIYEVPEEDDISSVDILDDEEPPYYTLSPISDTMVINSHAYIAGYMVSRILKSIGSCKICRSNLISTKNTEQYILIECRAYSAKALARPETGFI</sequence>
<dbReference type="EMBL" id="JASPKY010000099">
    <property type="protein sequence ID" value="KAK9737477.1"/>
    <property type="molecule type" value="Genomic_DNA"/>
</dbReference>
<comment type="caution">
    <text evidence="1">The sequence shown here is derived from an EMBL/GenBank/DDBJ whole genome shotgun (WGS) entry which is preliminary data.</text>
</comment>
<protein>
    <submittedName>
        <fullName evidence="1">Uncharacterized protein</fullName>
    </submittedName>
</protein>
<evidence type="ECO:0000313" key="2">
    <source>
        <dbReference type="Proteomes" id="UP001458880"/>
    </source>
</evidence>
<keyword evidence="2" id="KW-1185">Reference proteome</keyword>
<proteinExistence type="predicted"/>
<name>A0AAW1LUQ9_POPJA</name>
<dbReference type="AlphaFoldDB" id="A0AAW1LUQ9"/>
<accession>A0AAW1LUQ9</accession>
<evidence type="ECO:0000313" key="1">
    <source>
        <dbReference type="EMBL" id="KAK9737477.1"/>
    </source>
</evidence>
<reference evidence="1 2" key="1">
    <citation type="journal article" date="2024" name="BMC Genomics">
        <title>De novo assembly and annotation of Popillia japonica's genome with initial clues to its potential as an invasive pest.</title>
        <authorList>
            <person name="Cucini C."/>
            <person name="Boschi S."/>
            <person name="Funari R."/>
            <person name="Cardaioli E."/>
            <person name="Iannotti N."/>
            <person name="Marturano G."/>
            <person name="Paoli F."/>
            <person name="Bruttini M."/>
            <person name="Carapelli A."/>
            <person name="Frati F."/>
            <person name="Nardi F."/>
        </authorList>
    </citation>
    <scope>NUCLEOTIDE SEQUENCE [LARGE SCALE GENOMIC DNA]</scope>
    <source>
        <strain evidence="1">DMR45628</strain>
    </source>
</reference>